<reference evidence="6" key="1">
    <citation type="journal article" date="2019" name="Int. J. Syst. Evol. Microbiol.">
        <title>The Global Catalogue of Microorganisms (GCM) 10K type strain sequencing project: providing services to taxonomists for standard genome sequencing and annotation.</title>
        <authorList>
            <consortium name="The Broad Institute Genomics Platform"/>
            <consortium name="The Broad Institute Genome Sequencing Center for Infectious Disease"/>
            <person name="Wu L."/>
            <person name="Ma J."/>
        </authorList>
    </citation>
    <scope>NUCLEOTIDE SEQUENCE [LARGE SCALE GENOMIC DNA]</scope>
    <source>
        <strain evidence="6">CCUG 43304</strain>
    </source>
</reference>
<keyword evidence="3 4" id="KW-0418">Kinase</keyword>
<dbReference type="Proteomes" id="UP001596306">
    <property type="component" value="Unassembled WGS sequence"/>
</dbReference>
<evidence type="ECO:0000313" key="6">
    <source>
        <dbReference type="Proteomes" id="UP001596306"/>
    </source>
</evidence>
<dbReference type="GO" id="GO:0016301">
    <property type="term" value="F:kinase activity"/>
    <property type="evidence" value="ECO:0007669"/>
    <property type="project" value="UniProtKB-KW"/>
</dbReference>
<proteinExistence type="inferred from homology"/>
<gene>
    <name evidence="5" type="ORF">ACFQB0_09455</name>
</gene>
<dbReference type="PANTHER" id="PTHR21599:SF0">
    <property type="entry name" value="GLYCERATE KINASE"/>
    <property type="match status" value="1"/>
</dbReference>
<protein>
    <submittedName>
        <fullName evidence="5">Glycerate kinase</fullName>
    </submittedName>
</protein>
<dbReference type="Gene3D" id="3.90.1510.10">
    <property type="entry name" value="Glycerate kinase, domain 2"/>
    <property type="match status" value="1"/>
</dbReference>
<evidence type="ECO:0000256" key="2">
    <source>
        <dbReference type="ARBA" id="ARBA00022679"/>
    </source>
</evidence>
<comment type="caution">
    <text evidence="5">The sequence shown here is derived from an EMBL/GenBank/DDBJ whole genome shotgun (WGS) entry which is preliminary data.</text>
</comment>
<evidence type="ECO:0000313" key="5">
    <source>
        <dbReference type="EMBL" id="MFC6356332.1"/>
    </source>
</evidence>
<dbReference type="NCBIfam" id="TIGR00045">
    <property type="entry name" value="glycerate kinase"/>
    <property type="match status" value="1"/>
</dbReference>
<evidence type="ECO:0000256" key="3">
    <source>
        <dbReference type="ARBA" id="ARBA00022777"/>
    </source>
</evidence>
<keyword evidence="6" id="KW-1185">Reference proteome</keyword>
<dbReference type="SUPFAM" id="SSF110738">
    <property type="entry name" value="Glycerate kinase I"/>
    <property type="match status" value="1"/>
</dbReference>
<evidence type="ECO:0000256" key="1">
    <source>
        <dbReference type="ARBA" id="ARBA00006284"/>
    </source>
</evidence>
<comment type="similarity">
    <text evidence="1 4">Belongs to the glycerate kinase type-1 family.</text>
</comment>
<dbReference type="Pfam" id="PF02595">
    <property type="entry name" value="Gly_kinase"/>
    <property type="match status" value="1"/>
</dbReference>
<keyword evidence="2 4" id="KW-0808">Transferase</keyword>
<dbReference type="InterPro" id="IPR004381">
    <property type="entry name" value="Glycerate_kinase"/>
</dbReference>
<evidence type="ECO:0000256" key="4">
    <source>
        <dbReference type="PIRNR" id="PIRNR006078"/>
    </source>
</evidence>
<dbReference type="InterPro" id="IPR018197">
    <property type="entry name" value="Glycerate_kinase_RE-like"/>
</dbReference>
<dbReference type="InterPro" id="IPR036129">
    <property type="entry name" value="Glycerate_kinase_sf"/>
</dbReference>
<dbReference type="PIRSF" id="PIRSF006078">
    <property type="entry name" value="GlxK"/>
    <property type="match status" value="1"/>
</dbReference>
<name>A0ABW1VHI0_9MICO</name>
<dbReference type="PANTHER" id="PTHR21599">
    <property type="entry name" value="GLYCERATE KINASE"/>
    <property type="match status" value="1"/>
</dbReference>
<dbReference type="RefSeq" id="WP_386730595.1">
    <property type="nucleotide sequence ID" value="NZ_JBHSTP010000002.1"/>
</dbReference>
<dbReference type="InterPro" id="IPR018193">
    <property type="entry name" value="Glyc_kinase_flavodox-like_fold"/>
</dbReference>
<organism evidence="5 6">
    <name type="scientific">Luethyella okanaganae</name>
    <dbReference type="NCBI Taxonomy" id="69372"/>
    <lineage>
        <taxon>Bacteria</taxon>
        <taxon>Bacillati</taxon>
        <taxon>Actinomycetota</taxon>
        <taxon>Actinomycetes</taxon>
        <taxon>Micrococcales</taxon>
        <taxon>Microbacteriaceae</taxon>
        <taxon>Luethyella</taxon>
    </lineage>
</organism>
<accession>A0ABW1VHI0</accession>
<sequence>MSAGRRSVSGFGRRLRVVIAPDSFKGTATAVEAAAAIASGWWLERPGDEVVEMPMADGGEGTVDAFAVARPDATRVAVEVIGPDDAPVRASWLLLRDPDGRRTGVVELASASGITLLDPLRPWTAHTRGFGQAVVAALDGGVDRLVLGIGGSSSTDGGAGVLRELGAEFFDGHGEPIGDGLRGLAEVASVRLDRILPPPPLGALVLSDVTSPLLGERGAVSVFGFQKGLAVAEHDVAEQALERFATVLAGATGADPATAGSGAAGGVGFGLLAWGAQLSPGSPGVGEAIGLERAIACADLVVTGEGRYDRQSAGGKVPGYVLDLARAADIPVLLVAGVIEADASAFRAAASLAELAGGTAPAMAAPARWLREAGRVLARG</sequence>
<dbReference type="Gene3D" id="3.40.50.10350">
    <property type="entry name" value="Glycerate kinase, domain 1"/>
    <property type="match status" value="1"/>
</dbReference>
<dbReference type="EMBL" id="JBHSTP010000002">
    <property type="protein sequence ID" value="MFC6356332.1"/>
    <property type="molecule type" value="Genomic_DNA"/>
</dbReference>